<comment type="caution">
    <text evidence="4">The sequence shown here is derived from an EMBL/GenBank/DDBJ whole genome shotgun (WGS) entry which is preliminary data.</text>
</comment>
<dbReference type="FunFam" id="3.40.50.2000:FF:000154">
    <property type="entry name" value="Glycosyltransferase"/>
    <property type="match status" value="1"/>
</dbReference>
<dbReference type="PANTHER" id="PTHR47150">
    <property type="entry name" value="OS12G0169200 PROTEIN"/>
    <property type="match status" value="1"/>
</dbReference>
<dbReference type="Pfam" id="PF00201">
    <property type="entry name" value="UDPGT"/>
    <property type="match status" value="1"/>
</dbReference>
<dbReference type="CDD" id="cd03784">
    <property type="entry name" value="GT1_Gtf-like"/>
    <property type="match status" value="1"/>
</dbReference>
<dbReference type="AlphaFoldDB" id="A0AAD8SIE9"/>
<evidence type="ECO:0008006" key="6">
    <source>
        <dbReference type="Google" id="ProtNLM"/>
    </source>
</evidence>
<sequence>MVEKFRAEVVDSSSDEESDQSTHTLATTVASMIHKFTSNPGRCTRALSRGAPKTCRGTEEGQVRLHNDYFHLTNPVFSKKLFRHRYRMSTDLFLFILRGVRNYDPYFQCRPDATGALGFTSYQKCSAAIHMLSYGMAADIFDEYGIDCMHWGWKNCPFGWQGQYNGHEEGWTVILEAVISQDLWIWHSFFGMAGSNNDINVLHRSPVFNRLMQGKAPWVSYEVNGNAYDKPYYLADGIYPDWATLVKTIRNPNSEKTRRFAKMQEACRKDVERGFGVLQTRWAIVRHPARTWSLKTMHEVMTCCVIMHNMIVKNEHPDVRNENHWEFQASAYVNHNIDILRRRSSFRNVVVGRRGAAHVLHPVPDAGPRAADVGPGPPPARHPADAVVFDGVLPWAATAAPELGIPRYAFTGTGCFALSVQRSLLLHTPQDRVASPTEPFLVPGLPDAVRLTRSRLAEATLPGADSREFMNRMFDIERATAGWVVNSFAGLEERYMEHYEKDTGKPVFAVGPVCLVNGDGDDVLERGRGGDTGAAAEAARVLEWLDRKPARSVVYVCFGSLTRFPREQVAELGMGLADSGANFVWVIGDKNAPPLPDVEAAAGGRGLLVRGWAPQVAVLRHAAVGAFVTHCGWGAVTEAASAGVPVVAWPVFAEHFYNEALVVGVAGTGVSAGAERGYVWGGEELGWWWAGRRWRRGSARQWQTRG</sequence>
<dbReference type="Pfam" id="PF04827">
    <property type="entry name" value="Plant_tran"/>
    <property type="match status" value="1"/>
</dbReference>
<evidence type="ECO:0000256" key="2">
    <source>
        <dbReference type="ARBA" id="ARBA00022679"/>
    </source>
</evidence>
<feature type="region of interest" description="Disordered" evidence="3">
    <location>
        <begin position="1"/>
        <end position="23"/>
    </location>
</feature>
<comment type="similarity">
    <text evidence="1">Belongs to the UDP-glycosyltransferase family.</text>
</comment>
<evidence type="ECO:0000256" key="1">
    <source>
        <dbReference type="ARBA" id="ARBA00009995"/>
    </source>
</evidence>
<accession>A0AAD8SIE9</accession>
<dbReference type="GO" id="GO:0008194">
    <property type="term" value="F:UDP-glycosyltransferase activity"/>
    <property type="evidence" value="ECO:0007669"/>
    <property type="project" value="InterPro"/>
</dbReference>
<dbReference type="PROSITE" id="PS00375">
    <property type="entry name" value="UDPGT"/>
    <property type="match status" value="1"/>
</dbReference>
<dbReference type="InterPro" id="IPR035595">
    <property type="entry name" value="UDP_glycos_trans_CS"/>
</dbReference>
<organism evidence="4 5">
    <name type="scientific">Lolium multiflorum</name>
    <name type="common">Italian ryegrass</name>
    <name type="synonym">Lolium perenne subsp. multiflorum</name>
    <dbReference type="NCBI Taxonomy" id="4521"/>
    <lineage>
        <taxon>Eukaryota</taxon>
        <taxon>Viridiplantae</taxon>
        <taxon>Streptophyta</taxon>
        <taxon>Embryophyta</taxon>
        <taxon>Tracheophyta</taxon>
        <taxon>Spermatophyta</taxon>
        <taxon>Magnoliopsida</taxon>
        <taxon>Liliopsida</taxon>
        <taxon>Poales</taxon>
        <taxon>Poaceae</taxon>
        <taxon>BOP clade</taxon>
        <taxon>Pooideae</taxon>
        <taxon>Poodae</taxon>
        <taxon>Poeae</taxon>
        <taxon>Poeae Chloroplast Group 2 (Poeae type)</taxon>
        <taxon>Loliodinae</taxon>
        <taxon>Loliinae</taxon>
        <taxon>Lolium</taxon>
    </lineage>
</organism>
<evidence type="ECO:0000313" key="5">
    <source>
        <dbReference type="Proteomes" id="UP001231189"/>
    </source>
</evidence>
<dbReference type="Gene3D" id="3.40.50.2000">
    <property type="entry name" value="Glycogen Phosphorylase B"/>
    <property type="match status" value="2"/>
</dbReference>
<dbReference type="InterPro" id="IPR002213">
    <property type="entry name" value="UDP_glucos_trans"/>
</dbReference>
<dbReference type="PANTHER" id="PTHR47150:SF5">
    <property type="entry name" value="OS07G0546750 PROTEIN"/>
    <property type="match status" value="1"/>
</dbReference>
<protein>
    <recommendedName>
        <fullName evidence="6">UDP-glycosyltransferases domain-containing protein</fullName>
    </recommendedName>
</protein>
<name>A0AAD8SIE9_LOLMU</name>
<keyword evidence="2" id="KW-0808">Transferase</keyword>
<dbReference type="SUPFAM" id="SSF53756">
    <property type="entry name" value="UDP-Glycosyltransferase/glycogen phosphorylase"/>
    <property type="match status" value="1"/>
</dbReference>
<dbReference type="EMBL" id="JAUUTY010000004">
    <property type="protein sequence ID" value="KAK1652133.1"/>
    <property type="molecule type" value="Genomic_DNA"/>
</dbReference>
<reference evidence="4" key="1">
    <citation type="submission" date="2023-07" db="EMBL/GenBank/DDBJ databases">
        <title>A chromosome-level genome assembly of Lolium multiflorum.</title>
        <authorList>
            <person name="Chen Y."/>
            <person name="Copetti D."/>
            <person name="Kolliker R."/>
            <person name="Studer B."/>
        </authorList>
    </citation>
    <scope>NUCLEOTIDE SEQUENCE</scope>
    <source>
        <strain evidence="4">02402/16</strain>
        <tissue evidence="4">Leaf</tissue>
    </source>
</reference>
<evidence type="ECO:0000256" key="3">
    <source>
        <dbReference type="SAM" id="MobiDB-lite"/>
    </source>
</evidence>
<proteinExistence type="inferred from homology"/>
<dbReference type="Proteomes" id="UP001231189">
    <property type="component" value="Unassembled WGS sequence"/>
</dbReference>
<dbReference type="InterPro" id="IPR006912">
    <property type="entry name" value="Harbinger_derived_prot"/>
</dbReference>
<evidence type="ECO:0000313" key="4">
    <source>
        <dbReference type="EMBL" id="KAK1652133.1"/>
    </source>
</evidence>
<gene>
    <name evidence="4" type="ORF">QYE76_069938</name>
</gene>
<keyword evidence="5" id="KW-1185">Reference proteome</keyword>